<dbReference type="Proteomes" id="UP000426444">
    <property type="component" value="Chromosome"/>
</dbReference>
<sequence>MNQTNLWQACFKLMRKAKHAFFLQKTKFRPYESAKQT</sequence>
<accession>A0A6I6DLE4</accession>
<dbReference type="AlphaFoldDB" id="A0A6I6DLE4"/>
<protein>
    <submittedName>
        <fullName evidence="1">Uncharacterized protein</fullName>
    </submittedName>
</protein>
<reference evidence="2" key="1">
    <citation type="journal article" date="2019" name="Microbiology">
        <title>Complete Genome Sequence of an Uncultured Bacterium of the Candidate Phylum Bipolaricaulota.</title>
        <authorList>
            <person name="Kadnikov V.V."/>
            <person name="Mardanov A.V."/>
            <person name="Beletsky A.V."/>
            <person name="Frank Y.A."/>
            <person name="Karnachuk O.V."/>
            <person name="Ravin N.V."/>
        </authorList>
    </citation>
    <scope>NUCLEOTIDE SEQUENCE [LARGE SCALE GENOMIC DNA]</scope>
</reference>
<dbReference type="KEGG" id="salq:SYNTR_2063"/>
<organism evidence="1 2">
    <name type="scientific">Candidatus Syntrophocurvum alkaliphilum</name>
    <dbReference type="NCBI Taxonomy" id="2293317"/>
    <lineage>
        <taxon>Bacteria</taxon>
        <taxon>Bacillati</taxon>
        <taxon>Bacillota</taxon>
        <taxon>Clostridia</taxon>
        <taxon>Eubacteriales</taxon>
        <taxon>Syntrophomonadaceae</taxon>
        <taxon>Candidatus Syntrophocurvum</taxon>
    </lineage>
</organism>
<dbReference type="EMBL" id="CP046457">
    <property type="protein sequence ID" value="QGU00657.1"/>
    <property type="molecule type" value="Genomic_DNA"/>
</dbReference>
<keyword evidence="2" id="KW-1185">Reference proteome</keyword>
<name>A0A6I6DLE4_9FIRM</name>
<evidence type="ECO:0000313" key="1">
    <source>
        <dbReference type="EMBL" id="QGU00657.1"/>
    </source>
</evidence>
<proteinExistence type="predicted"/>
<gene>
    <name evidence="1" type="ORF">SYNTR_2063</name>
</gene>
<evidence type="ECO:0000313" key="2">
    <source>
        <dbReference type="Proteomes" id="UP000426444"/>
    </source>
</evidence>